<keyword evidence="4" id="KW-0808">Transferase</keyword>
<evidence type="ECO:0000259" key="12">
    <source>
        <dbReference type="Pfam" id="PF00224"/>
    </source>
</evidence>
<keyword evidence="5" id="KW-0479">Metal-binding</keyword>
<keyword evidence="10" id="KW-0324">Glycolysis</keyword>
<evidence type="ECO:0000256" key="10">
    <source>
        <dbReference type="ARBA" id="ARBA00023152"/>
    </source>
</evidence>
<dbReference type="GO" id="GO:0016301">
    <property type="term" value="F:kinase activity"/>
    <property type="evidence" value="ECO:0007669"/>
    <property type="project" value="UniProtKB-KW"/>
</dbReference>
<dbReference type="EMBL" id="JBBMEU010000110">
    <property type="protein sequence ID" value="MEQ2423254.1"/>
    <property type="molecule type" value="Genomic_DNA"/>
</dbReference>
<feature type="non-terminal residue" evidence="13">
    <location>
        <position position="35"/>
    </location>
</feature>
<evidence type="ECO:0000256" key="1">
    <source>
        <dbReference type="ARBA" id="ARBA00004997"/>
    </source>
</evidence>
<comment type="similarity">
    <text evidence="2">Belongs to the pyruvate kinase family.</text>
</comment>
<evidence type="ECO:0000256" key="8">
    <source>
        <dbReference type="ARBA" id="ARBA00022840"/>
    </source>
</evidence>
<comment type="pathway">
    <text evidence="1">Carbohydrate degradation; glycolysis; pyruvate from D-glyceraldehyde 3-phosphate: step 5/5.</text>
</comment>
<dbReference type="InterPro" id="IPR015793">
    <property type="entry name" value="Pyrv_Knase_brl"/>
</dbReference>
<dbReference type="InterPro" id="IPR001697">
    <property type="entry name" value="Pyr_Knase"/>
</dbReference>
<dbReference type="Proteomes" id="UP001433088">
    <property type="component" value="Unassembled WGS sequence"/>
</dbReference>
<proteinExistence type="inferred from homology"/>
<keyword evidence="9" id="KW-0460">Magnesium</keyword>
<dbReference type="Gene3D" id="3.20.20.60">
    <property type="entry name" value="Phosphoenolpyruvate-binding domains"/>
    <property type="match status" value="1"/>
</dbReference>
<evidence type="ECO:0000256" key="6">
    <source>
        <dbReference type="ARBA" id="ARBA00022741"/>
    </source>
</evidence>
<dbReference type="EMBL" id="JBBMEU010000069">
    <property type="protein sequence ID" value="MEQ2423007.1"/>
    <property type="molecule type" value="Genomic_DNA"/>
</dbReference>
<evidence type="ECO:0000256" key="3">
    <source>
        <dbReference type="ARBA" id="ARBA00012142"/>
    </source>
</evidence>
<dbReference type="RefSeq" id="WP_288643836.1">
    <property type="nucleotide sequence ID" value="NZ_JBBMEU010000069.1"/>
</dbReference>
<name>A0ABV1CY08_9FIRM</name>
<dbReference type="PANTHER" id="PTHR11817">
    <property type="entry name" value="PYRUVATE KINASE"/>
    <property type="match status" value="1"/>
</dbReference>
<organism evidence="13 15">
    <name type="scientific">Megasphaera intestinihominis</name>
    <dbReference type="NCBI Taxonomy" id="3133159"/>
    <lineage>
        <taxon>Bacteria</taxon>
        <taxon>Bacillati</taxon>
        <taxon>Bacillota</taxon>
        <taxon>Negativicutes</taxon>
        <taxon>Veillonellales</taxon>
        <taxon>Veillonellaceae</taxon>
        <taxon>Megasphaera</taxon>
    </lineage>
</organism>
<gene>
    <name evidence="13" type="ORF">WMO23_09745</name>
    <name evidence="14" type="ORF">WMO23_11010</name>
</gene>
<evidence type="ECO:0000256" key="7">
    <source>
        <dbReference type="ARBA" id="ARBA00022777"/>
    </source>
</evidence>
<dbReference type="Pfam" id="PF00224">
    <property type="entry name" value="PK"/>
    <property type="match status" value="1"/>
</dbReference>
<keyword evidence="6" id="KW-0547">Nucleotide-binding</keyword>
<comment type="caution">
    <text evidence="13">The sequence shown here is derived from an EMBL/GenBank/DDBJ whole genome shotgun (WGS) entry which is preliminary data.</text>
</comment>
<sequence>MLKKTKIVCTLGPSSNTPEIIEKMIKAGMNVARFN</sequence>
<dbReference type="InterPro" id="IPR015813">
    <property type="entry name" value="Pyrv/PenolPyrv_kinase-like_dom"/>
</dbReference>
<keyword evidence="11 13" id="KW-0670">Pyruvate</keyword>
<accession>A0ABV1CY08</accession>
<dbReference type="EC" id="2.7.1.40" evidence="3"/>
<keyword evidence="8" id="KW-0067">ATP-binding</keyword>
<evidence type="ECO:0000256" key="9">
    <source>
        <dbReference type="ARBA" id="ARBA00022842"/>
    </source>
</evidence>
<evidence type="ECO:0000256" key="5">
    <source>
        <dbReference type="ARBA" id="ARBA00022723"/>
    </source>
</evidence>
<dbReference type="SUPFAM" id="SSF51621">
    <property type="entry name" value="Phosphoenolpyruvate/pyruvate domain"/>
    <property type="match status" value="1"/>
</dbReference>
<evidence type="ECO:0000256" key="4">
    <source>
        <dbReference type="ARBA" id="ARBA00022679"/>
    </source>
</evidence>
<reference evidence="13 15" key="1">
    <citation type="submission" date="2024-03" db="EMBL/GenBank/DDBJ databases">
        <title>Human intestinal bacterial collection.</title>
        <authorList>
            <person name="Pauvert C."/>
            <person name="Hitch T.C.A."/>
            <person name="Clavel T."/>
        </authorList>
    </citation>
    <scope>NUCLEOTIDE SEQUENCE [LARGE SCALE GENOMIC DNA]</scope>
    <source>
        <strain evidence="13 15">CLA-AA-H81</strain>
    </source>
</reference>
<dbReference type="InterPro" id="IPR040442">
    <property type="entry name" value="Pyrv_kinase-like_dom_sf"/>
</dbReference>
<feature type="domain" description="Pyruvate kinase barrel" evidence="12">
    <location>
        <begin position="3"/>
        <end position="35"/>
    </location>
</feature>
<keyword evidence="15" id="KW-1185">Reference proteome</keyword>
<keyword evidence="7 13" id="KW-0418">Kinase</keyword>
<evidence type="ECO:0000313" key="15">
    <source>
        <dbReference type="Proteomes" id="UP001433088"/>
    </source>
</evidence>
<protein>
    <recommendedName>
        <fullName evidence="3">pyruvate kinase</fullName>
        <ecNumber evidence="3">2.7.1.40</ecNumber>
    </recommendedName>
</protein>
<evidence type="ECO:0000313" key="13">
    <source>
        <dbReference type="EMBL" id="MEQ2423007.1"/>
    </source>
</evidence>
<evidence type="ECO:0000256" key="11">
    <source>
        <dbReference type="ARBA" id="ARBA00023317"/>
    </source>
</evidence>
<evidence type="ECO:0000256" key="2">
    <source>
        <dbReference type="ARBA" id="ARBA00008663"/>
    </source>
</evidence>
<evidence type="ECO:0000313" key="14">
    <source>
        <dbReference type="EMBL" id="MEQ2423254.1"/>
    </source>
</evidence>